<dbReference type="InterPro" id="IPR014044">
    <property type="entry name" value="CAP_dom"/>
</dbReference>
<feature type="chain" id="PRO_5020035148" evidence="5">
    <location>
        <begin position="22"/>
        <end position="265"/>
    </location>
</feature>
<organism evidence="7 8">
    <name type="scientific">Platysternon megacephalum</name>
    <name type="common">big-headed turtle</name>
    <dbReference type="NCBI Taxonomy" id="55544"/>
    <lineage>
        <taxon>Eukaryota</taxon>
        <taxon>Metazoa</taxon>
        <taxon>Chordata</taxon>
        <taxon>Craniata</taxon>
        <taxon>Vertebrata</taxon>
        <taxon>Euteleostomi</taxon>
        <taxon>Archelosauria</taxon>
        <taxon>Testudinata</taxon>
        <taxon>Testudines</taxon>
        <taxon>Cryptodira</taxon>
        <taxon>Durocryptodira</taxon>
        <taxon>Testudinoidea</taxon>
        <taxon>Platysternidae</taxon>
        <taxon>Platysternon</taxon>
    </lineage>
</organism>
<evidence type="ECO:0000256" key="5">
    <source>
        <dbReference type="SAM" id="SignalP"/>
    </source>
</evidence>
<evidence type="ECO:0000256" key="3">
    <source>
        <dbReference type="ARBA" id="ARBA00022729"/>
    </source>
</evidence>
<feature type="domain" description="SCP" evidence="6">
    <location>
        <begin position="34"/>
        <end position="184"/>
    </location>
</feature>
<evidence type="ECO:0000256" key="1">
    <source>
        <dbReference type="ARBA" id="ARBA00004370"/>
    </source>
</evidence>
<dbReference type="Pfam" id="PF00188">
    <property type="entry name" value="CAP"/>
    <property type="match status" value="1"/>
</dbReference>
<dbReference type="STRING" id="55544.A0A4D9EQA6"/>
<dbReference type="GO" id="GO:0005576">
    <property type="term" value="C:extracellular region"/>
    <property type="evidence" value="ECO:0007669"/>
    <property type="project" value="InterPro"/>
</dbReference>
<evidence type="ECO:0000259" key="6">
    <source>
        <dbReference type="SMART" id="SM00198"/>
    </source>
</evidence>
<evidence type="ECO:0000256" key="4">
    <source>
        <dbReference type="ARBA" id="ARBA00023136"/>
    </source>
</evidence>
<evidence type="ECO:0000313" key="8">
    <source>
        <dbReference type="Proteomes" id="UP000297703"/>
    </source>
</evidence>
<dbReference type="SMART" id="SM00198">
    <property type="entry name" value="SCP"/>
    <property type="match status" value="1"/>
</dbReference>
<accession>A0A4D9EQA6</accession>
<name>A0A4D9EQA6_9SAUR</name>
<dbReference type="CDD" id="cd05385">
    <property type="entry name" value="CAP_GLIPR1-like"/>
    <property type="match status" value="1"/>
</dbReference>
<dbReference type="SUPFAM" id="SSF55797">
    <property type="entry name" value="PR-1-like"/>
    <property type="match status" value="1"/>
</dbReference>
<reference evidence="7 8" key="2">
    <citation type="submission" date="2019-04" db="EMBL/GenBank/DDBJ databases">
        <title>The genome sequence of big-headed turtle.</title>
        <authorList>
            <person name="Gong S."/>
        </authorList>
    </citation>
    <scope>NUCLEOTIDE SEQUENCE [LARGE SCALE GENOMIC DNA]</scope>
    <source>
        <strain evidence="7">DO16091913</strain>
        <tissue evidence="7">Muscle</tissue>
    </source>
</reference>
<proteinExistence type="inferred from homology"/>
<sequence>MKITLSLPVLVVLALSVCCYSYEPSTLPDTRDKQFIEECVTAHNHFRSRVNPAASNMLHMSWDPDLAKTARAWAKTCQFKHNIYLKIRGKAHPTFTSVGENIWTGSLRMFSVTAALTSWYNEFKDYAYDTNTCTNVCGHYTQVVWATSYKVGCAVHFCPTVTGFRGSNAAHFICNYGPAGNYPTQPYNAGAACSKCNGEKCVDKLCENPEREKVISNSGWYPDWDKAMCDQYCITVLVLRPSLIVLTFGAVWFLQKHYPQVSISD</sequence>
<dbReference type="Proteomes" id="UP000297703">
    <property type="component" value="Unassembled WGS sequence"/>
</dbReference>
<dbReference type="InterPro" id="IPR001283">
    <property type="entry name" value="CRISP-related"/>
</dbReference>
<evidence type="ECO:0000313" key="7">
    <source>
        <dbReference type="EMBL" id="TFK11295.1"/>
    </source>
</evidence>
<dbReference type="Gene3D" id="3.40.33.10">
    <property type="entry name" value="CAP"/>
    <property type="match status" value="1"/>
</dbReference>
<dbReference type="OrthoDB" id="43654at2759"/>
<dbReference type="EMBL" id="QXTE01000034">
    <property type="protein sequence ID" value="TFK11295.1"/>
    <property type="molecule type" value="Genomic_DNA"/>
</dbReference>
<comment type="subcellular location">
    <subcellularLocation>
        <location evidence="1">Membrane</location>
    </subcellularLocation>
</comment>
<keyword evidence="3 5" id="KW-0732">Signal</keyword>
<reference evidence="7 8" key="1">
    <citation type="submission" date="2019-04" db="EMBL/GenBank/DDBJ databases">
        <title>Draft genome of the big-headed turtle Platysternon megacephalum.</title>
        <authorList>
            <person name="Gong S."/>
        </authorList>
    </citation>
    <scope>NUCLEOTIDE SEQUENCE [LARGE SCALE GENOMIC DNA]</scope>
    <source>
        <strain evidence="7">DO16091913</strain>
        <tissue evidence="7">Muscle</tissue>
    </source>
</reference>
<feature type="signal peptide" evidence="5">
    <location>
        <begin position="1"/>
        <end position="21"/>
    </location>
</feature>
<dbReference type="InterPro" id="IPR018244">
    <property type="entry name" value="Allrgn_V5/Tpx1_CS"/>
</dbReference>
<protein>
    <submittedName>
        <fullName evidence="7">Acid-sensing ion channel 2-like</fullName>
    </submittedName>
</protein>
<dbReference type="PROSITE" id="PS01010">
    <property type="entry name" value="CRISP_2"/>
    <property type="match status" value="1"/>
</dbReference>
<dbReference type="PANTHER" id="PTHR10334">
    <property type="entry name" value="CYSTEINE-RICH SECRETORY PROTEIN-RELATED"/>
    <property type="match status" value="1"/>
</dbReference>
<dbReference type="PRINTS" id="PR00838">
    <property type="entry name" value="V5ALLERGEN"/>
</dbReference>
<dbReference type="FunFam" id="3.40.33.10:FF:000008">
    <property type="entry name" value="GLI pathogenesis-related 1 (Glioma)"/>
    <property type="match status" value="1"/>
</dbReference>
<dbReference type="GO" id="GO:0016020">
    <property type="term" value="C:membrane"/>
    <property type="evidence" value="ECO:0007669"/>
    <property type="project" value="UniProtKB-SubCell"/>
</dbReference>
<dbReference type="InterPro" id="IPR002413">
    <property type="entry name" value="V5_allergen-like"/>
</dbReference>
<evidence type="ECO:0000256" key="2">
    <source>
        <dbReference type="ARBA" id="ARBA00009923"/>
    </source>
</evidence>
<comment type="caution">
    <text evidence="7">The sequence shown here is derived from an EMBL/GenBank/DDBJ whole genome shotgun (WGS) entry which is preliminary data.</text>
</comment>
<keyword evidence="8" id="KW-1185">Reference proteome</keyword>
<dbReference type="InterPro" id="IPR035940">
    <property type="entry name" value="CAP_sf"/>
</dbReference>
<dbReference type="PROSITE" id="PS01009">
    <property type="entry name" value="CRISP_1"/>
    <property type="match status" value="1"/>
</dbReference>
<gene>
    <name evidence="7" type="ORF">DR999_PMT05520</name>
</gene>
<comment type="similarity">
    <text evidence="2">Belongs to the CRISP family.</text>
</comment>
<dbReference type="PRINTS" id="PR00837">
    <property type="entry name" value="V5TPXLIKE"/>
</dbReference>
<dbReference type="InterPro" id="IPR034121">
    <property type="entry name" value="SCP_GLIPR-1-like"/>
</dbReference>
<dbReference type="AlphaFoldDB" id="A0A4D9EQA6"/>
<keyword evidence="4" id="KW-0472">Membrane</keyword>